<name>A0ABU6WHQ6_9FABA</name>
<dbReference type="SUPFAM" id="SSF52540">
    <property type="entry name" value="P-loop containing nucleoside triphosphate hydrolases"/>
    <property type="match status" value="1"/>
</dbReference>
<dbReference type="InterPro" id="IPR002182">
    <property type="entry name" value="NB-ARC"/>
</dbReference>
<accession>A0ABU6WHQ6</accession>
<dbReference type="InterPro" id="IPR036388">
    <property type="entry name" value="WH-like_DNA-bd_sf"/>
</dbReference>
<dbReference type="SMART" id="SM00382">
    <property type="entry name" value="AAA"/>
    <property type="match status" value="1"/>
</dbReference>
<evidence type="ECO:0000259" key="4">
    <source>
        <dbReference type="PROSITE" id="PS51153"/>
    </source>
</evidence>
<keyword evidence="6" id="KW-1185">Reference proteome</keyword>
<evidence type="ECO:0000256" key="1">
    <source>
        <dbReference type="ARBA" id="ARBA00008894"/>
    </source>
</evidence>
<dbReference type="Gene3D" id="1.10.8.430">
    <property type="entry name" value="Helical domain of apoptotic protease-activating factors"/>
    <property type="match status" value="1"/>
</dbReference>
<dbReference type="SUPFAM" id="SSF52047">
    <property type="entry name" value="RNI-like"/>
    <property type="match status" value="1"/>
</dbReference>
<dbReference type="InterPro" id="IPR003593">
    <property type="entry name" value="AAA+_ATPase"/>
</dbReference>
<dbReference type="Gene3D" id="1.10.10.10">
    <property type="entry name" value="Winged helix-like DNA-binding domain superfamily/Winged helix DNA-binding domain"/>
    <property type="match status" value="1"/>
</dbReference>
<dbReference type="PANTHER" id="PTHR36766:SF28">
    <property type="entry name" value="PLANT BROAD-SPECTRUM MILDEW RESISTANCE PROTEIN RPW8"/>
    <property type="match status" value="1"/>
</dbReference>
<dbReference type="Gene3D" id="3.40.50.300">
    <property type="entry name" value="P-loop containing nucleotide triphosphate hydrolases"/>
    <property type="match status" value="1"/>
</dbReference>
<gene>
    <name evidence="5" type="ORF">PIB30_055826</name>
</gene>
<protein>
    <recommendedName>
        <fullName evidence="4">RPW8 domain-containing protein</fullName>
    </recommendedName>
</protein>
<dbReference type="EMBL" id="JASCZI010181682">
    <property type="protein sequence ID" value="MED6185312.1"/>
    <property type="molecule type" value="Genomic_DNA"/>
</dbReference>
<keyword evidence="2" id="KW-0677">Repeat</keyword>
<comment type="caution">
    <text evidence="5">The sequence shown here is derived from an EMBL/GenBank/DDBJ whole genome shotgun (WGS) entry which is preliminary data.</text>
</comment>
<sequence>MAASLLIGGAVGAGMQEVLGRAIEMVEKGMNFNSELKSSTETLDTLIPLVEQMKQLARESDRSIEAVAKLENEIQKGKELTEKCSKFRWWRFLSFPVYHDRIQERDKKIGRHLSMGVQAQIARDSMETLKNVRKILDILGDEYGRRLVLRGVSGVPEMAEFTVGLDEPLRKLKDEVLKKDGDRVLLVTGLGGSGKSTLAKKLCWDHEVKAMFVENIFFLTVSKTPNLKAIVQTLFEHCEGRAPEFPTDDDAVNRLGNLLRRVRELTGRPILLVLDDVWSGTDVIVDKFKFTSIPDYKIVVTSRFVFPRFSTQFPLKPLENHDALSLFHHFTQAKDNTNSYKPDENLVQEIVRGCNGSPLALEVIGGSLCQHPFEFWQTMKERIKSNKDLLSHLQNCLDILEDNKEKECFMDLGLFPEDQRIRVPILIDMWTELHELDEDGQKAMNIIHSLNTKNLANVIVKRKVATDVEMYYNNHFLMQHDLLRELASIQSNQELIEQRKRLAIDLTQSGKNCPNWLIGQNQPGILSRMLSFLSLRGTQQQQEQKQVSARIMFISTDETFTANWYDMNPAETEVLILNIHSSKYTFPDIIQKMSKLKVLIVTNQGFHPCELNNFELLVSLPCLKRIRLEKVSVPCLCKLRNLRNLSLYMCTTKHAFGSSDIKISEALPNLAELNIDYCKDLVELPSDFCNITTMKKLSITNCHNLCKLPQEIVMLQNLEVLRLSSCSHLEEMPESVGRLEQIWCLDISDCTSLTQLPANIGELPSLQKIYMWGCSGLNELPHSVTYFQDLKHVIHVICDDEGAALWEHFTHFVSLPNLKIVKVRADINLRWLRGFQ</sequence>
<comment type="similarity">
    <text evidence="1">Belongs to the disease resistance NB-LRR family.</text>
</comment>
<evidence type="ECO:0000313" key="6">
    <source>
        <dbReference type="Proteomes" id="UP001341840"/>
    </source>
</evidence>
<dbReference type="InterPro" id="IPR027417">
    <property type="entry name" value="P-loop_NTPase"/>
</dbReference>
<evidence type="ECO:0000256" key="2">
    <source>
        <dbReference type="ARBA" id="ARBA00022737"/>
    </source>
</evidence>
<proteinExistence type="inferred from homology"/>
<keyword evidence="3" id="KW-0611">Plant defense</keyword>
<dbReference type="InterPro" id="IPR032675">
    <property type="entry name" value="LRR_dom_sf"/>
</dbReference>
<dbReference type="Proteomes" id="UP001341840">
    <property type="component" value="Unassembled WGS sequence"/>
</dbReference>
<dbReference type="PROSITE" id="PS51153">
    <property type="entry name" value="RPW8"/>
    <property type="match status" value="1"/>
</dbReference>
<dbReference type="Pfam" id="PF05659">
    <property type="entry name" value="RPW8"/>
    <property type="match status" value="1"/>
</dbReference>
<organism evidence="5 6">
    <name type="scientific">Stylosanthes scabra</name>
    <dbReference type="NCBI Taxonomy" id="79078"/>
    <lineage>
        <taxon>Eukaryota</taxon>
        <taxon>Viridiplantae</taxon>
        <taxon>Streptophyta</taxon>
        <taxon>Embryophyta</taxon>
        <taxon>Tracheophyta</taxon>
        <taxon>Spermatophyta</taxon>
        <taxon>Magnoliopsida</taxon>
        <taxon>eudicotyledons</taxon>
        <taxon>Gunneridae</taxon>
        <taxon>Pentapetalae</taxon>
        <taxon>rosids</taxon>
        <taxon>fabids</taxon>
        <taxon>Fabales</taxon>
        <taxon>Fabaceae</taxon>
        <taxon>Papilionoideae</taxon>
        <taxon>50 kb inversion clade</taxon>
        <taxon>dalbergioids sensu lato</taxon>
        <taxon>Dalbergieae</taxon>
        <taxon>Pterocarpus clade</taxon>
        <taxon>Stylosanthes</taxon>
    </lineage>
</organism>
<evidence type="ECO:0000313" key="5">
    <source>
        <dbReference type="EMBL" id="MED6185312.1"/>
    </source>
</evidence>
<dbReference type="PRINTS" id="PR00364">
    <property type="entry name" value="DISEASERSIST"/>
</dbReference>
<reference evidence="5 6" key="1">
    <citation type="journal article" date="2023" name="Plants (Basel)">
        <title>Bridging the Gap: Combining Genomics and Transcriptomics Approaches to Understand Stylosanthes scabra, an Orphan Legume from the Brazilian Caatinga.</title>
        <authorList>
            <person name="Ferreira-Neto J.R.C."/>
            <person name="da Silva M.D."/>
            <person name="Binneck E."/>
            <person name="de Melo N.F."/>
            <person name="da Silva R.H."/>
            <person name="de Melo A.L.T.M."/>
            <person name="Pandolfi V."/>
            <person name="Bustamante F.O."/>
            <person name="Brasileiro-Vidal A.C."/>
            <person name="Benko-Iseppon A.M."/>
        </authorList>
    </citation>
    <scope>NUCLEOTIDE SEQUENCE [LARGE SCALE GENOMIC DNA]</scope>
    <source>
        <tissue evidence="5">Leaves</tissue>
    </source>
</reference>
<dbReference type="Gene3D" id="3.80.10.10">
    <property type="entry name" value="Ribonuclease Inhibitor"/>
    <property type="match status" value="1"/>
</dbReference>
<dbReference type="InterPro" id="IPR008808">
    <property type="entry name" value="Powdery_mildew-R_dom"/>
</dbReference>
<dbReference type="Pfam" id="PF23598">
    <property type="entry name" value="LRR_14"/>
    <property type="match status" value="1"/>
</dbReference>
<dbReference type="Pfam" id="PF00931">
    <property type="entry name" value="NB-ARC"/>
    <property type="match status" value="1"/>
</dbReference>
<feature type="domain" description="RPW8" evidence="4">
    <location>
        <begin position="1"/>
        <end position="151"/>
    </location>
</feature>
<dbReference type="InterPro" id="IPR042197">
    <property type="entry name" value="Apaf_helical"/>
</dbReference>
<evidence type="ECO:0000256" key="3">
    <source>
        <dbReference type="ARBA" id="ARBA00022821"/>
    </source>
</evidence>
<dbReference type="InterPro" id="IPR055414">
    <property type="entry name" value="LRR_R13L4/SHOC2-like"/>
</dbReference>
<dbReference type="PANTHER" id="PTHR36766">
    <property type="entry name" value="PLANT BROAD-SPECTRUM MILDEW RESISTANCE PROTEIN RPW8"/>
    <property type="match status" value="1"/>
</dbReference>